<dbReference type="AlphaFoldDB" id="A0A1I4USL9"/>
<proteinExistence type="predicted"/>
<evidence type="ECO:0000313" key="3">
    <source>
        <dbReference type="Proteomes" id="UP000199470"/>
    </source>
</evidence>
<dbReference type="Gene3D" id="3.40.190.10">
    <property type="entry name" value="Periplasmic binding protein-like II"/>
    <property type="match status" value="2"/>
</dbReference>
<accession>A0A1I4USL9</accession>
<dbReference type="STRING" id="758825.SAMN02982985_05786"/>
<sequence>MTPAFRRLRPLSRTAAPAMALALGLALGAAGAARADCSRDINVPVSANGASVVINGASVNGIYPDLLRNLGGRVGCNFLFSVVPRARQMAMYEAGKADLLIPAMRTAGRDKIGQFVPMVGHRAVLISVAGSRAPVASGRELLERRELRVAVVRGFDYGEQYAALLKELGRQGRLFTEVDANAVARLMHAGAVDLTIMGPTILAGAIRREPRVQGLLERLRMEPIPELPWGQSGAYVSKVSLSADDQQLLREQLEKVAKSGAVMDGFQRYHRPDILAESVRPR</sequence>
<keyword evidence="1" id="KW-0732">Signal</keyword>
<gene>
    <name evidence="2" type="ORF">SAMN02982985_05786</name>
</gene>
<evidence type="ECO:0000256" key="1">
    <source>
        <dbReference type="SAM" id="SignalP"/>
    </source>
</evidence>
<evidence type="ECO:0000313" key="2">
    <source>
        <dbReference type="EMBL" id="SFM91905.1"/>
    </source>
</evidence>
<reference evidence="2 3" key="1">
    <citation type="submission" date="2016-10" db="EMBL/GenBank/DDBJ databases">
        <authorList>
            <person name="de Groot N.N."/>
        </authorList>
    </citation>
    <scope>NUCLEOTIDE SEQUENCE [LARGE SCALE GENOMIC DNA]</scope>
    <source>
        <strain evidence="2 3">ATCC 43154</strain>
    </source>
</reference>
<protein>
    <submittedName>
        <fullName evidence="2">Polar amino acid transport system substrate-binding protein</fullName>
    </submittedName>
</protein>
<name>A0A1I4USL9_9BURK</name>
<organism evidence="2 3">
    <name type="scientific">Rugamonas rubra</name>
    <dbReference type="NCBI Taxonomy" id="758825"/>
    <lineage>
        <taxon>Bacteria</taxon>
        <taxon>Pseudomonadati</taxon>
        <taxon>Pseudomonadota</taxon>
        <taxon>Betaproteobacteria</taxon>
        <taxon>Burkholderiales</taxon>
        <taxon>Oxalobacteraceae</taxon>
        <taxon>Telluria group</taxon>
        <taxon>Rugamonas</taxon>
    </lineage>
</organism>
<dbReference type="SUPFAM" id="SSF53850">
    <property type="entry name" value="Periplasmic binding protein-like II"/>
    <property type="match status" value="1"/>
</dbReference>
<keyword evidence="3" id="KW-1185">Reference proteome</keyword>
<dbReference type="RefSeq" id="WP_245774495.1">
    <property type="nucleotide sequence ID" value="NZ_FOTW01000049.1"/>
</dbReference>
<feature type="signal peptide" evidence="1">
    <location>
        <begin position="1"/>
        <end position="35"/>
    </location>
</feature>
<dbReference type="Proteomes" id="UP000199470">
    <property type="component" value="Unassembled WGS sequence"/>
</dbReference>
<dbReference type="EMBL" id="FOTW01000049">
    <property type="protein sequence ID" value="SFM91905.1"/>
    <property type="molecule type" value="Genomic_DNA"/>
</dbReference>
<feature type="chain" id="PRO_5011716583" evidence="1">
    <location>
        <begin position="36"/>
        <end position="282"/>
    </location>
</feature>